<keyword evidence="10" id="KW-1185">Reference proteome</keyword>
<keyword evidence="3" id="KW-1003">Cell membrane</keyword>
<feature type="transmembrane region" description="Helical" evidence="7">
    <location>
        <begin position="295"/>
        <end position="318"/>
    </location>
</feature>
<reference evidence="10" key="1">
    <citation type="submission" date="2021-05" db="EMBL/GenBank/DDBJ databases">
        <title>Direct Submission.</title>
        <authorList>
            <person name="Li K."/>
            <person name="Gao J."/>
        </authorList>
    </citation>
    <scope>NUCLEOTIDE SEQUENCE [LARGE SCALE GENOMIC DNA]</scope>
    <source>
        <strain evidence="10">HDS12</strain>
    </source>
</reference>
<gene>
    <name evidence="9" type="ORF">KGD83_07440</name>
</gene>
<evidence type="ECO:0000256" key="6">
    <source>
        <dbReference type="ARBA" id="ARBA00023136"/>
    </source>
</evidence>
<dbReference type="PANTHER" id="PTHR43738">
    <property type="entry name" value="ABC TRANSPORTER, MEMBRANE PROTEIN"/>
    <property type="match status" value="1"/>
</dbReference>
<dbReference type="InterPro" id="IPR051125">
    <property type="entry name" value="ABC-4/HrtB_transporter"/>
</dbReference>
<comment type="subcellular location">
    <subcellularLocation>
        <location evidence="1">Cell membrane</location>
        <topology evidence="1">Multi-pass membrane protein</topology>
    </subcellularLocation>
</comment>
<feature type="transmembrane region" description="Helical" evidence="7">
    <location>
        <begin position="330"/>
        <end position="349"/>
    </location>
</feature>
<evidence type="ECO:0000256" key="5">
    <source>
        <dbReference type="ARBA" id="ARBA00022989"/>
    </source>
</evidence>
<organism evidence="9 10">
    <name type="scientific">Nocardiopsis akebiae</name>
    <dbReference type="NCBI Taxonomy" id="2831968"/>
    <lineage>
        <taxon>Bacteria</taxon>
        <taxon>Bacillati</taxon>
        <taxon>Actinomycetota</taxon>
        <taxon>Actinomycetes</taxon>
        <taxon>Streptosporangiales</taxon>
        <taxon>Nocardiopsidaceae</taxon>
        <taxon>Nocardiopsis</taxon>
    </lineage>
</organism>
<evidence type="ECO:0000256" key="4">
    <source>
        <dbReference type="ARBA" id="ARBA00022692"/>
    </source>
</evidence>
<evidence type="ECO:0000313" key="10">
    <source>
        <dbReference type="Proteomes" id="UP000678016"/>
    </source>
</evidence>
<evidence type="ECO:0000256" key="3">
    <source>
        <dbReference type="ARBA" id="ARBA00022475"/>
    </source>
</evidence>
<dbReference type="Pfam" id="PF02687">
    <property type="entry name" value="FtsX"/>
    <property type="match status" value="1"/>
</dbReference>
<dbReference type="PANTHER" id="PTHR43738:SF1">
    <property type="entry name" value="HEMIN TRANSPORT SYSTEM PERMEASE PROTEIN HRTB-RELATED"/>
    <property type="match status" value="1"/>
</dbReference>
<evidence type="ECO:0000313" key="9">
    <source>
        <dbReference type="EMBL" id="QUX30353.1"/>
    </source>
</evidence>
<proteinExistence type="predicted"/>
<evidence type="ECO:0000259" key="8">
    <source>
        <dbReference type="Pfam" id="PF02687"/>
    </source>
</evidence>
<accession>A0ABX8CCR2</accession>
<feature type="transmembrane region" description="Helical" evidence="7">
    <location>
        <begin position="249"/>
        <end position="268"/>
    </location>
</feature>
<keyword evidence="2" id="KW-0813">Transport</keyword>
<dbReference type="Proteomes" id="UP000678016">
    <property type="component" value="Chromosome"/>
</dbReference>
<evidence type="ECO:0000256" key="2">
    <source>
        <dbReference type="ARBA" id="ARBA00022448"/>
    </source>
</evidence>
<dbReference type="InterPro" id="IPR003838">
    <property type="entry name" value="ABC3_permease_C"/>
</dbReference>
<dbReference type="EMBL" id="CP074132">
    <property type="protein sequence ID" value="QUX30353.1"/>
    <property type="molecule type" value="Genomic_DNA"/>
</dbReference>
<sequence length="365" mass="36453">MFVALRDIRFAKGRFALMGSVVALITLLVVLLSGLTAGLADQSTSAVTSLPASHVAFGTSGDGDPEESYAESTVTGEQVDAWSAAEGVRWAEPLGVTQSRLEFGNGESAAAALFGVVPEGRLAPEGLEGGGGLVVSEEVAEEFGVGPGDTVTVAGSALVVDAVTDTRQHSHTPAVWAGIDTWRELDPRARHAEGDDAPAANVVAAQVVSDKAAADADAAAGTVSTTLSDSRSAIGSFSSENGSLVAMQGFLYAISALVIGAFLTVWTIQRSGDVAILKALGGSTRYLLRDALAQALVVLSAGAVVGGAAGVALGAAAAGSLPFSLVPATTLGPVAALVVLGMLGAVLAVHRVTAVDPLTALGGVR</sequence>
<keyword evidence="4 7" id="KW-0812">Transmembrane</keyword>
<keyword evidence="6 7" id="KW-0472">Membrane</keyword>
<evidence type="ECO:0000256" key="7">
    <source>
        <dbReference type="SAM" id="Phobius"/>
    </source>
</evidence>
<evidence type="ECO:0000256" key="1">
    <source>
        <dbReference type="ARBA" id="ARBA00004651"/>
    </source>
</evidence>
<keyword evidence="5 7" id="KW-1133">Transmembrane helix</keyword>
<name>A0ABX8CCR2_9ACTN</name>
<feature type="domain" description="ABC3 transporter permease C-terminal" evidence="8">
    <location>
        <begin position="250"/>
        <end position="354"/>
    </location>
</feature>
<protein>
    <submittedName>
        <fullName evidence="9">ABC transporter permease</fullName>
    </submittedName>
</protein>
<dbReference type="RefSeq" id="WP_212643128.1">
    <property type="nucleotide sequence ID" value="NZ_CP074132.1"/>
</dbReference>